<keyword evidence="4" id="KW-1185">Reference proteome</keyword>
<dbReference type="EMBL" id="JACCBN010000001">
    <property type="protein sequence ID" value="NYD38253.1"/>
    <property type="molecule type" value="Genomic_DNA"/>
</dbReference>
<feature type="transmembrane region" description="Helical" evidence="1">
    <location>
        <begin position="93"/>
        <end position="114"/>
    </location>
</feature>
<protein>
    <recommendedName>
        <fullName evidence="2">HPP transmembrane region domain-containing protein</fullName>
    </recommendedName>
</protein>
<evidence type="ECO:0000313" key="3">
    <source>
        <dbReference type="EMBL" id="NYD38253.1"/>
    </source>
</evidence>
<feature type="domain" description="HPP transmembrane region" evidence="2">
    <location>
        <begin position="15"/>
        <end position="160"/>
    </location>
</feature>
<feature type="transmembrane region" description="Helical" evidence="1">
    <location>
        <begin position="57"/>
        <end position="81"/>
    </location>
</feature>
<evidence type="ECO:0000256" key="1">
    <source>
        <dbReference type="SAM" id="Phobius"/>
    </source>
</evidence>
<reference evidence="3 4" key="1">
    <citation type="submission" date="2020-07" db="EMBL/GenBank/DDBJ databases">
        <title>Sequencing the genomes of 1000 actinobacteria strains.</title>
        <authorList>
            <person name="Klenk H.-P."/>
        </authorList>
    </citation>
    <scope>NUCLEOTIDE SEQUENCE [LARGE SCALE GENOMIC DNA]</scope>
    <source>
        <strain evidence="3 4">DSM 45772</strain>
    </source>
</reference>
<keyword evidence="1" id="KW-0812">Transmembrane</keyword>
<evidence type="ECO:0000259" key="2">
    <source>
        <dbReference type="Pfam" id="PF04982"/>
    </source>
</evidence>
<sequence>MRTRLRSGLRIGLPVGLLLAAVGAAGLLSGAGVWLTATLGPTAYLLVAHPRDVTARARNAIVGHGSALVLGLLALAVFGLWNAPSVAVTHHETWVQIAAQGCAVALTLVVLTVADAHHAPAGATALLVSSGIAAPGLPLLGLVVGLVIVLAVAPLLARLAGPVR</sequence>
<accession>A0A7Y9DZ99</accession>
<evidence type="ECO:0000313" key="4">
    <source>
        <dbReference type="Proteomes" id="UP000535890"/>
    </source>
</evidence>
<dbReference type="Pfam" id="PF04982">
    <property type="entry name" value="TM_HPP"/>
    <property type="match status" value="1"/>
</dbReference>
<keyword evidence="1" id="KW-1133">Transmembrane helix</keyword>
<organism evidence="3 4">
    <name type="scientific">Actinomycetospora corticicola</name>
    <dbReference type="NCBI Taxonomy" id="663602"/>
    <lineage>
        <taxon>Bacteria</taxon>
        <taxon>Bacillati</taxon>
        <taxon>Actinomycetota</taxon>
        <taxon>Actinomycetes</taxon>
        <taxon>Pseudonocardiales</taxon>
        <taxon>Pseudonocardiaceae</taxon>
        <taxon>Actinomycetospora</taxon>
    </lineage>
</organism>
<dbReference type="RefSeq" id="WP_179795727.1">
    <property type="nucleotide sequence ID" value="NZ_BAABHP010000020.1"/>
</dbReference>
<feature type="transmembrane region" description="Helical" evidence="1">
    <location>
        <begin position="134"/>
        <end position="157"/>
    </location>
</feature>
<dbReference type="AlphaFoldDB" id="A0A7Y9DZ99"/>
<dbReference type="Proteomes" id="UP000535890">
    <property type="component" value="Unassembled WGS sequence"/>
</dbReference>
<keyword evidence="1" id="KW-0472">Membrane</keyword>
<name>A0A7Y9DZ99_9PSEU</name>
<dbReference type="InterPro" id="IPR058581">
    <property type="entry name" value="TM_HPP"/>
</dbReference>
<comment type="caution">
    <text evidence="3">The sequence shown here is derived from an EMBL/GenBank/DDBJ whole genome shotgun (WGS) entry which is preliminary data.</text>
</comment>
<gene>
    <name evidence="3" type="ORF">BJ983_004355</name>
</gene>
<feature type="transmembrane region" description="Helical" evidence="1">
    <location>
        <begin position="12"/>
        <end position="37"/>
    </location>
</feature>
<proteinExistence type="predicted"/>